<dbReference type="STRING" id="1121419.SAMN05443529_107106"/>
<dbReference type="InterPro" id="IPR011033">
    <property type="entry name" value="PRC_barrel-like_sf"/>
</dbReference>
<dbReference type="AlphaFoldDB" id="A0A1G7XUJ2"/>
<protein>
    <submittedName>
        <fullName evidence="2">Uncharacterized protein YrrD, contains PRC-barrel domain</fullName>
    </submittedName>
</protein>
<dbReference type="SUPFAM" id="SSF50346">
    <property type="entry name" value="PRC-barrel domain"/>
    <property type="match status" value="2"/>
</dbReference>
<name>A0A1G7XUJ2_9FIRM</name>
<evidence type="ECO:0000313" key="2">
    <source>
        <dbReference type="EMBL" id="SDG87852.1"/>
    </source>
</evidence>
<dbReference type="EMBL" id="FNCP01000007">
    <property type="protein sequence ID" value="SDG87852.1"/>
    <property type="molecule type" value="Genomic_DNA"/>
</dbReference>
<dbReference type="OrthoDB" id="53812at2"/>
<dbReference type="RefSeq" id="WP_092332094.1">
    <property type="nucleotide sequence ID" value="NZ_FNCP01000007.1"/>
</dbReference>
<organism evidence="2 3">
    <name type="scientific">Desulfosporosinus hippei DSM 8344</name>
    <dbReference type="NCBI Taxonomy" id="1121419"/>
    <lineage>
        <taxon>Bacteria</taxon>
        <taxon>Bacillati</taxon>
        <taxon>Bacillota</taxon>
        <taxon>Clostridia</taxon>
        <taxon>Eubacteriales</taxon>
        <taxon>Desulfitobacteriaceae</taxon>
        <taxon>Desulfosporosinus</taxon>
    </lineage>
</organism>
<proteinExistence type="predicted"/>
<dbReference type="Proteomes" id="UP000198656">
    <property type="component" value="Unassembled WGS sequence"/>
</dbReference>
<dbReference type="Gene3D" id="2.30.30.240">
    <property type="entry name" value="PRC-barrel domain"/>
    <property type="match status" value="2"/>
</dbReference>
<evidence type="ECO:0000313" key="3">
    <source>
        <dbReference type="Proteomes" id="UP000198656"/>
    </source>
</evidence>
<sequence>MKATKIIIGLRVISISDGTQIGVVKDLVLNPQGKSLDFIIIDQPSDYFGAKVIAYTDLLGIGEFAITIPNQDVIQDVAQNSEIQNLLKQDIRVIGTKVLTKKGQLIGEVREVIINEETGRIASCLFESDGEMQEIQAEKIITLGKELLIIEEESTPVAFESFASNDELLNSTVTPGIFVEDEVTEDQVNNYQIMEETNQEPVEEVDPRPDLFEKADVLEEPETDFNLFEQRQLQYFIGKKVDKDIILDNADILHAGEFITPEMVTHITTRSTLMEVTSHLQKN</sequence>
<gene>
    <name evidence="2" type="ORF">SAMN05443529_107106</name>
</gene>
<accession>A0A1G7XUJ2</accession>
<dbReference type="Pfam" id="PF05239">
    <property type="entry name" value="PRC"/>
    <property type="match status" value="2"/>
</dbReference>
<reference evidence="3" key="1">
    <citation type="submission" date="2016-10" db="EMBL/GenBank/DDBJ databases">
        <authorList>
            <person name="Varghese N."/>
            <person name="Submissions S."/>
        </authorList>
    </citation>
    <scope>NUCLEOTIDE SEQUENCE [LARGE SCALE GENOMIC DNA]</scope>
    <source>
        <strain evidence="3">DSM 8344</strain>
    </source>
</reference>
<dbReference type="InterPro" id="IPR027275">
    <property type="entry name" value="PRC-brl_dom"/>
</dbReference>
<evidence type="ECO:0000259" key="1">
    <source>
        <dbReference type="Pfam" id="PF05239"/>
    </source>
</evidence>
<feature type="domain" description="PRC-barrel" evidence="1">
    <location>
        <begin position="93"/>
        <end position="131"/>
    </location>
</feature>
<feature type="domain" description="PRC-barrel" evidence="1">
    <location>
        <begin position="7"/>
        <end position="44"/>
    </location>
</feature>
<keyword evidence="3" id="KW-1185">Reference proteome</keyword>